<organism evidence="1 2">
    <name type="scientific">Trichothecium roseum</name>
    <dbReference type="NCBI Taxonomy" id="47278"/>
    <lineage>
        <taxon>Eukaryota</taxon>
        <taxon>Fungi</taxon>
        <taxon>Dikarya</taxon>
        <taxon>Ascomycota</taxon>
        <taxon>Pezizomycotina</taxon>
        <taxon>Sordariomycetes</taxon>
        <taxon>Hypocreomycetidae</taxon>
        <taxon>Hypocreales</taxon>
        <taxon>Hypocreales incertae sedis</taxon>
        <taxon>Trichothecium</taxon>
    </lineage>
</organism>
<reference evidence="1" key="1">
    <citation type="submission" date="2022-10" db="EMBL/GenBank/DDBJ databases">
        <title>Complete Genome of Trichothecium roseum strain YXFP-22015, a Plant Pathogen Isolated from Citrus.</title>
        <authorList>
            <person name="Wang Y."/>
            <person name="Zhu L."/>
        </authorList>
    </citation>
    <scope>NUCLEOTIDE SEQUENCE</scope>
    <source>
        <strain evidence="1">YXFP-22015</strain>
    </source>
</reference>
<proteinExistence type="predicted"/>
<keyword evidence="2" id="KW-1185">Reference proteome</keyword>
<dbReference type="EMBL" id="CM047942">
    <property type="protein sequence ID" value="KAI9902093.1"/>
    <property type="molecule type" value="Genomic_DNA"/>
</dbReference>
<name>A0ACC0V6S9_9HYPO</name>
<evidence type="ECO:0000313" key="1">
    <source>
        <dbReference type="EMBL" id="KAI9902093.1"/>
    </source>
</evidence>
<gene>
    <name evidence="1" type="ORF">N3K66_003910</name>
</gene>
<dbReference type="Proteomes" id="UP001163324">
    <property type="component" value="Chromosome 3"/>
</dbReference>
<protein>
    <submittedName>
        <fullName evidence="1">Uncharacterized protein</fullName>
    </submittedName>
</protein>
<evidence type="ECO:0000313" key="2">
    <source>
        <dbReference type="Proteomes" id="UP001163324"/>
    </source>
</evidence>
<comment type="caution">
    <text evidence="1">The sequence shown here is derived from an EMBL/GenBank/DDBJ whole genome shotgun (WGS) entry which is preliminary data.</text>
</comment>
<accession>A0ACC0V6S9</accession>
<sequence>MPAYKSDSKESDPEYRTSKWPEHTSVLYELLHETIPAKEWMDSLQIAELLSIISYGMNDYMAWLPYSFTIYGQATEDHPIAFPIIYHSGLRAAVSDGEIQPQYSEHWTAAELKRHIQGRRFIVVPVNDHDSHWLMSIFDREFGQLYVFDAVAHHRLERVQATAQIWARFWYYLDMPWHFTYYAAETTHQTGDYECGYLAIQWVVNMLRTDMGETMVREDGSIETYDIWLGAYRTLDSHLKDEYPVDDTSMRVCDWVPSGSTTPETAVDTVVDLLNLMVVNELGLWDNNHLDGESPRSRALHQLLFRDVPNWKWPSASDAEELRIPSKNLQFVPPSIESPDQPEAGPSADDDDFVRVPLGCEELNQANDTGPVVWPGDECRLSELRRSSRGCQVGFSSGGHVGDKEEKLEATEQSPIVQDPSSLAPMQHSVRTTSSIFLMIRALLDGDTIHLYTVLVACNPFVDTLCFKAGSMARGLTYEWAVQPDTRFIRGPIVGRQLMSSHRTSVPVSERT</sequence>